<dbReference type="Proteomes" id="UP000054771">
    <property type="component" value="Unassembled WGS sequence"/>
</dbReference>
<keyword evidence="3" id="KW-1185">Reference proteome</keyword>
<evidence type="ECO:0000256" key="1">
    <source>
        <dbReference type="SAM" id="SignalP"/>
    </source>
</evidence>
<proteinExistence type="predicted"/>
<dbReference type="OMA" id="SIRICCT"/>
<protein>
    <submittedName>
        <fullName evidence="2">Uncharacterized protein</fullName>
    </submittedName>
</protein>
<feature type="chain" id="PRO_5006858388" evidence="1">
    <location>
        <begin position="17"/>
        <end position="60"/>
    </location>
</feature>
<organism evidence="2 3">
    <name type="scientific">Aspergillus calidoustus</name>
    <dbReference type="NCBI Taxonomy" id="454130"/>
    <lineage>
        <taxon>Eukaryota</taxon>
        <taxon>Fungi</taxon>
        <taxon>Dikarya</taxon>
        <taxon>Ascomycota</taxon>
        <taxon>Pezizomycotina</taxon>
        <taxon>Eurotiomycetes</taxon>
        <taxon>Eurotiomycetidae</taxon>
        <taxon>Eurotiales</taxon>
        <taxon>Aspergillaceae</taxon>
        <taxon>Aspergillus</taxon>
        <taxon>Aspergillus subgen. Nidulantes</taxon>
    </lineage>
</organism>
<keyword evidence="1" id="KW-0732">Signal</keyword>
<dbReference type="OrthoDB" id="4478296at2759"/>
<dbReference type="AlphaFoldDB" id="A0A0U5H743"/>
<evidence type="ECO:0000313" key="3">
    <source>
        <dbReference type="Proteomes" id="UP000054771"/>
    </source>
</evidence>
<evidence type="ECO:0000313" key="2">
    <source>
        <dbReference type="EMBL" id="CEL09876.1"/>
    </source>
</evidence>
<name>A0A0U5H743_ASPCI</name>
<sequence length="60" mass="6503">MRVVAVFTALLAVAFAAPSLEKRQQGENCVEVFFPESCADRGLVECDGAGSIRICCTRCY</sequence>
<feature type="signal peptide" evidence="1">
    <location>
        <begin position="1"/>
        <end position="16"/>
    </location>
</feature>
<reference evidence="3" key="1">
    <citation type="journal article" date="2016" name="Genome Announc.">
        <title>Draft genome sequences of fungus Aspergillus calidoustus.</title>
        <authorList>
            <person name="Horn F."/>
            <person name="Linde J."/>
            <person name="Mattern D.J."/>
            <person name="Walther G."/>
            <person name="Guthke R."/>
            <person name="Scherlach K."/>
            <person name="Martin K."/>
            <person name="Brakhage A.A."/>
            <person name="Petzke L."/>
            <person name="Valiante V."/>
        </authorList>
    </citation>
    <scope>NUCLEOTIDE SEQUENCE [LARGE SCALE GENOMIC DNA]</scope>
    <source>
        <strain evidence="3">SF006504</strain>
    </source>
</reference>
<accession>A0A0U5H743</accession>
<dbReference type="EMBL" id="CDMC01000016">
    <property type="protein sequence ID" value="CEL09876.1"/>
    <property type="molecule type" value="Genomic_DNA"/>
</dbReference>
<gene>
    <name evidence="2" type="ORF">ASPCAL13004</name>
</gene>